<keyword evidence="2" id="KW-0472">Membrane</keyword>
<dbReference type="SMART" id="SM00327">
    <property type="entry name" value="VWA"/>
    <property type="match status" value="1"/>
</dbReference>
<dbReference type="Gene3D" id="3.40.50.410">
    <property type="entry name" value="von Willebrand factor, type A domain"/>
    <property type="match status" value="1"/>
</dbReference>
<dbReference type="OrthoDB" id="9805121at2"/>
<dbReference type="InterPro" id="IPR022156">
    <property type="entry name" value="Uncharacterised_YfbK_N"/>
</dbReference>
<dbReference type="STRING" id="1125876.SAMN05443292_0756"/>
<dbReference type="InterPro" id="IPR021908">
    <property type="entry name" value="YfbK_C"/>
</dbReference>
<dbReference type="PROSITE" id="PS50234">
    <property type="entry name" value="VWFA"/>
    <property type="match status" value="1"/>
</dbReference>
<dbReference type="PANTHER" id="PTHR10166">
    <property type="entry name" value="VOLTAGE-DEPENDENT CALCIUM CHANNEL SUBUNIT ALPHA-2/DELTA-RELATED"/>
    <property type="match status" value="1"/>
</dbReference>
<dbReference type="AlphaFoldDB" id="A0A1I3DXF2"/>
<dbReference type="InterPro" id="IPR036465">
    <property type="entry name" value="vWFA_dom_sf"/>
</dbReference>
<evidence type="ECO:0000256" key="2">
    <source>
        <dbReference type="SAM" id="Phobius"/>
    </source>
</evidence>
<proteinExistence type="predicted"/>
<dbReference type="InterPro" id="IPR037066">
    <property type="entry name" value="Plug_dom_sf"/>
</dbReference>
<dbReference type="PANTHER" id="PTHR10166:SF37">
    <property type="entry name" value="STOLID, ISOFORM H"/>
    <property type="match status" value="1"/>
</dbReference>
<protein>
    <submittedName>
        <fullName evidence="4">Ca-activated chloride channel family protein</fullName>
    </submittedName>
</protein>
<dbReference type="Pfam" id="PF12034">
    <property type="entry name" value="YfbK_C"/>
    <property type="match status" value="1"/>
</dbReference>
<dbReference type="Pfam" id="PF12450">
    <property type="entry name" value="vWF_A"/>
    <property type="match status" value="1"/>
</dbReference>
<evidence type="ECO:0000256" key="1">
    <source>
        <dbReference type="SAM" id="MobiDB-lite"/>
    </source>
</evidence>
<dbReference type="InterPro" id="IPR002035">
    <property type="entry name" value="VWF_A"/>
</dbReference>
<keyword evidence="5" id="KW-1185">Reference proteome</keyword>
<feature type="region of interest" description="Disordered" evidence="1">
    <location>
        <begin position="1"/>
        <end position="22"/>
    </location>
</feature>
<dbReference type="Proteomes" id="UP000198931">
    <property type="component" value="Unassembled WGS sequence"/>
</dbReference>
<dbReference type="RefSeq" id="WP_090078799.1">
    <property type="nucleotide sequence ID" value="NZ_FOQT01000001.1"/>
</dbReference>
<sequence length="831" mass="92905">MENNQNIDEKFKEASDSSDEKMKMPEFENIWNRVEEKLDKKDEKRILPVWFPYGIAASLLIGSGIFYFNSKNSTEIVKPQIAINKDLPTQIPISNPEIRKIDETIKSNIAKEKAVEKTKVIALQIPTGKKSLVIVKNIDNLIPLIKNKRDSLKEKNIEDVVLLGYGTQKREYLAGSIQSVSPEIKNYLVYTENTLQGKVAGVQISPSSGNPGNSPTIVIRGMSTLNNSQKSIDEVVVTGYRTSTKSRKEKNKNPQIQNNTIKTKGIIIGNPNYNPANSPLIVVDGVVYNSKSLDILNPNNIKELTVLKDASATSMYGNRGREGVILIKTKNLSKKEKKELQKMSDELDKKDSINIRGNAETDNEGYDAFIENPFESAKNEPLSTFSIDVDNAAYSNIRRMINNGEKVDKNAVRIEEMLNYFKYSYLQPTDNKPFSVNSEYSDAAWNTKHKLLKIGLQGKNIPLEKLPNSNIVFLIDVSGSMSEPNKLPLLKSSFKVLLDKLKPEDKVGIVVYAGNAGMVLEPTLVKNKEKIIASLDNLQAGGSTAGGAGIELAYKLAQEHFIKNGNNRVIIATDGDFNVGSSSTTDLGTLIEEKRKSGVFLTCLGFGMGNYKDNTLETLADKGNGNYAYIDNMQEANKFLGKEFAGNLYAIAKDVKIQIEFNPKYVKSYRLIGYENRKLQNEDFTNDKKDAGELGSGHTVTALYEIIPVGVDSDFDVKEIPLKYSKTNENTQNFGDELATIKLRYKKPDEDKSVEIQQIVKNKSENFNQTSPDFKFASAVSWFGLVLRDSKFIKDKNLNEIEDLAKEGLSKDEDGYRSEFIRLVESYKTIK</sequence>
<feature type="domain" description="VWFA" evidence="3">
    <location>
        <begin position="470"/>
        <end position="648"/>
    </location>
</feature>
<feature type="compositionally biased region" description="Basic and acidic residues" evidence="1">
    <location>
        <begin position="7"/>
        <end position="22"/>
    </location>
</feature>
<gene>
    <name evidence="4" type="ORF">SAMN05443292_0756</name>
</gene>
<reference evidence="4 5" key="1">
    <citation type="submission" date="2016-10" db="EMBL/GenBank/DDBJ databases">
        <authorList>
            <person name="de Groot N.N."/>
        </authorList>
    </citation>
    <scope>NUCLEOTIDE SEQUENCE [LARGE SCALE GENOMIC DNA]</scope>
    <source>
        <strain evidence="4 5">DSM 26000</strain>
    </source>
</reference>
<feature type="transmembrane region" description="Helical" evidence="2">
    <location>
        <begin position="47"/>
        <end position="68"/>
    </location>
</feature>
<dbReference type="SUPFAM" id="SSF53300">
    <property type="entry name" value="vWA-like"/>
    <property type="match status" value="1"/>
</dbReference>
<dbReference type="EMBL" id="FOQT01000001">
    <property type="protein sequence ID" value="SFH91365.1"/>
    <property type="molecule type" value="Genomic_DNA"/>
</dbReference>
<evidence type="ECO:0000259" key="3">
    <source>
        <dbReference type="PROSITE" id="PS50234"/>
    </source>
</evidence>
<name>A0A1I3DXF2_9FLAO</name>
<keyword evidence="2" id="KW-0812">Transmembrane</keyword>
<organism evidence="4 5">
    <name type="scientific">Halpernia frigidisoli</name>
    <dbReference type="NCBI Taxonomy" id="1125876"/>
    <lineage>
        <taxon>Bacteria</taxon>
        <taxon>Pseudomonadati</taxon>
        <taxon>Bacteroidota</taxon>
        <taxon>Flavobacteriia</taxon>
        <taxon>Flavobacteriales</taxon>
        <taxon>Weeksellaceae</taxon>
        <taxon>Chryseobacterium group</taxon>
        <taxon>Halpernia</taxon>
    </lineage>
</organism>
<accession>A0A1I3DXF2</accession>
<dbReference type="InterPro" id="IPR051173">
    <property type="entry name" value="Ca_channel_alpha-2/delta"/>
</dbReference>
<evidence type="ECO:0000313" key="5">
    <source>
        <dbReference type="Proteomes" id="UP000198931"/>
    </source>
</evidence>
<dbReference type="SUPFAM" id="SSF56935">
    <property type="entry name" value="Porins"/>
    <property type="match status" value="1"/>
</dbReference>
<evidence type="ECO:0000313" key="4">
    <source>
        <dbReference type="EMBL" id="SFH91365.1"/>
    </source>
</evidence>
<dbReference type="CDD" id="cd01465">
    <property type="entry name" value="vWA_subgroup"/>
    <property type="match status" value="1"/>
</dbReference>
<dbReference type="Gene3D" id="2.170.130.10">
    <property type="entry name" value="TonB-dependent receptor, plug domain"/>
    <property type="match status" value="1"/>
</dbReference>
<dbReference type="Pfam" id="PF00092">
    <property type="entry name" value="VWA"/>
    <property type="match status" value="1"/>
</dbReference>
<keyword evidence="2" id="KW-1133">Transmembrane helix</keyword>